<keyword evidence="2" id="KW-1185">Reference proteome</keyword>
<protein>
    <submittedName>
        <fullName evidence="1">Uncharacterized protein</fullName>
    </submittedName>
</protein>
<gene>
    <name evidence="1" type="ORF">I5907_04740</name>
</gene>
<comment type="caution">
    <text evidence="1">The sequence shown here is derived from an EMBL/GenBank/DDBJ whole genome shotgun (WGS) entry which is preliminary data.</text>
</comment>
<dbReference type="InterPro" id="IPR040807">
    <property type="entry name" value="DUF5522"/>
</dbReference>
<name>A0A931E1V9_9BACT</name>
<organism evidence="1 2">
    <name type="scientific">Panacibacter microcysteis</name>
    <dbReference type="NCBI Taxonomy" id="2793269"/>
    <lineage>
        <taxon>Bacteria</taxon>
        <taxon>Pseudomonadati</taxon>
        <taxon>Bacteroidota</taxon>
        <taxon>Chitinophagia</taxon>
        <taxon>Chitinophagales</taxon>
        <taxon>Chitinophagaceae</taxon>
        <taxon>Panacibacter</taxon>
    </lineage>
</organism>
<dbReference type="Proteomes" id="UP000628448">
    <property type="component" value="Unassembled WGS sequence"/>
</dbReference>
<reference evidence="1" key="1">
    <citation type="submission" date="2020-11" db="EMBL/GenBank/DDBJ databases">
        <title>Bacterial whole genome sequence for Panacibacter sp. DH6.</title>
        <authorList>
            <person name="Le V."/>
            <person name="Ko S."/>
            <person name="Ahn C.-Y."/>
            <person name="Oh H.-M."/>
        </authorList>
    </citation>
    <scope>NUCLEOTIDE SEQUENCE</scope>
    <source>
        <strain evidence="1">DH6</strain>
    </source>
</reference>
<evidence type="ECO:0000313" key="1">
    <source>
        <dbReference type="EMBL" id="MBG9375528.1"/>
    </source>
</evidence>
<dbReference type="EMBL" id="JADWYR010000001">
    <property type="protein sequence ID" value="MBG9375528.1"/>
    <property type="molecule type" value="Genomic_DNA"/>
</dbReference>
<dbReference type="RefSeq" id="WP_196989575.1">
    <property type="nucleotide sequence ID" value="NZ_JADWYR010000001.1"/>
</dbReference>
<dbReference type="PANTHER" id="PTHR21037:SF2">
    <property type="entry name" value="SIMILAR TO NOVEL PROTEIN"/>
    <property type="match status" value="1"/>
</dbReference>
<proteinExistence type="predicted"/>
<dbReference type="Pfam" id="PF17653">
    <property type="entry name" value="DUF5522"/>
    <property type="match status" value="1"/>
</dbReference>
<sequence length="66" mass="7725">MEKKLIEGVHYYFSDDGLMVFTRQYHLERGNCCGNGCMNCPYNYMSVAEPRRTQLIKEKKNRGTAQ</sequence>
<evidence type="ECO:0000313" key="2">
    <source>
        <dbReference type="Proteomes" id="UP000628448"/>
    </source>
</evidence>
<dbReference type="AlphaFoldDB" id="A0A931E1V9"/>
<accession>A0A931E1V9</accession>
<dbReference type="PANTHER" id="PTHR21037">
    <property type="entry name" value="39S RIBOSOMAL PROTEIN L14, MITOCHONDRIAL"/>
    <property type="match status" value="1"/>
</dbReference>